<evidence type="ECO:0000256" key="1">
    <source>
        <dbReference type="SAM" id="MobiDB-lite"/>
    </source>
</evidence>
<accession>A0A8E2B8F6</accession>
<name>A0A8E2B8F6_9PSEU</name>
<protein>
    <recommendedName>
        <fullName evidence="4">HTH cro/C1-type domain-containing protein</fullName>
    </recommendedName>
</protein>
<dbReference type="RefSeq" id="WP_183125503.1">
    <property type="nucleotide sequence ID" value="NZ_JACJHR010000045.1"/>
</dbReference>
<proteinExistence type="predicted"/>
<dbReference type="GO" id="GO:0003677">
    <property type="term" value="F:DNA binding"/>
    <property type="evidence" value="ECO:0007669"/>
    <property type="project" value="InterPro"/>
</dbReference>
<sequence length="158" mass="17089">MSEFPERSRGWWIEDRRTQLGMTVQRLAAEAGLSDETIRRAANGNPMRAGNKRKLESALQWAARSIDDIDAGGEPTELTGQPGPMPEPAPESAPRQRVDPAKAVRALLELAADQRTAGNSDAAEEALEMATRLARRTDVLVTLAGEIAEAEKAGRQSS</sequence>
<evidence type="ECO:0008006" key="4">
    <source>
        <dbReference type="Google" id="ProtNLM"/>
    </source>
</evidence>
<dbReference type="SUPFAM" id="SSF47413">
    <property type="entry name" value="lambda repressor-like DNA-binding domains"/>
    <property type="match status" value="1"/>
</dbReference>
<dbReference type="EMBL" id="JACJHR010000045">
    <property type="protein sequence ID" value="MBB2502923.1"/>
    <property type="molecule type" value="Genomic_DNA"/>
</dbReference>
<dbReference type="Proteomes" id="UP000550260">
    <property type="component" value="Unassembled WGS sequence"/>
</dbReference>
<feature type="region of interest" description="Disordered" evidence="1">
    <location>
        <begin position="67"/>
        <end position="100"/>
    </location>
</feature>
<dbReference type="AlphaFoldDB" id="A0A8E2B8F6"/>
<dbReference type="Gene3D" id="1.10.260.40">
    <property type="entry name" value="lambda repressor-like DNA-binding domains"/>
    <property type="match status" value="1"/>
</dbReference>
<dbReference type="InterPro" id="IPR010982">
    <property type="entry name" value="Lambda_DNA-bd_dom_sf"/>
</dbReference>
<reference evidence="2 3" key="1">
    <citation type="submission" date="2020-08" db="EMBL/GenBank/DDBJ databases">
        <title>Amycolatopsis echigonensis JCM 21831.</title>
        <authorList>
            <person name="Tedsree N."/>
            <person name="Kuncharoen N."/>
            <person name="Likhitwitayawuid K."/>
            <person name="Tanasupawat S."/>
        </authorList>
    </citation>
    <scope>NUCLEOTIDE SEQUENCE [LARGE SCALE GENOMIC DNA]</scope>
    <source>
        <strain evidence="2 3">JCM 21831</strain>
    </source>
</reference>
<evidence type="ECO:0000313" key="3">
    <source>
        <dbReference type="Proteomes" id="UP000550260"/>
    </source>
</evidence>
<evidence type="ECO:0000313" key="2">
    <source>
        <dbReference type="EMBL" id="MBB2502923.1"/>
    </source>
</evidence>
<organism evidence="2 3">
    <name type="scientific">Amycolatopsis echigonensis</name>
    <dbReference type="NCBI Taxonomy" id="2576905"/>
    <lineage>
        <taxon>Bacteria</taxon>
        <taxon>Bacillati</taxon>
        <taxon>Actinomycetota</taxon>
        <taxon>Actinomycetes</taxon>
        <taxon>Pseudonocardiales</taxon>
        <taxon>Pseudonocardiaceae</taxon>
        <taxon>Amycolatopsis</taxon>
    </lineage>
</organism>
<comment type="caution">
    <text evidence="2">The sequence shown here is derived from an EMBL/GenBank/DDBJ whole genome shotgun (WGS) entry which is preliminary data.</text>
</comment>
<gene>
    <name evidence="2" type="ORF">H5411_27785</name>
</gene>